<proteinExistence type="predicted"/>
<organism evidence="1 2">
    <name type="scientific">Eretmocerus hayati</name>
    <dbReference type="NCBI Taxonomy" id="131215"/>
    <lineage>
        <taxon>Eukaryota</taxon>
        <taxon>Metazoa</taxon>
        <taxon>Ecdysozoa</taxon>
        <taxon>Arthropoda</taxon>
        <taxon>Hexapoda</taxon>
        <taxon>Insecta</taxon>
        <taxon>Pterygota</taxon>
        <taxon>Neoptera</taxon>
        <taxon>Endopterygota</taxon>
        <taxon>Hymenoptera</taxon>
        <taxon>Apocrita</taxon>
        <taxon>Proctotrupomorpha</taxon>
        <taxon>Chalcidoidea</taxon>
        <taxon>Aphelinidae</taxon>
        <taxon>Aphelininae</taxon>
        <taxon>Eretmocerus</taxon>
    </lineage>
</organism>
<dbReference type="EMBL" id="CM056744">
    <property type="protein sequence ID" value="KAJ8665276.1"/>
    <property type="molecule type" value="Genomic_DNA"/>
</dbReference>
<reference evidence="1" key="1">
    <citation type="submission" date="2023-04" db="EMBL/GenBank/DDBJ databases">
        <title>A chromosome-level genome assembly of the parasitoid wasp Eretmocerus hayati.</title>
        <authorList>
            <person name="Zhong Y."/>
            <person name="Liu S."/>
            <person name="Liu Y."/>
        </authorList>
    </citation>
    <scope>NUCLEOTIDE SEQUENCE</scope>
    <source>
        <strain evidence="1">ZJU_SS_LIU_2023</strain>
    </source>
</reference>
<evidence type="ECO:0000313" key="1">
    <source>
        <dbReference type="EMBL" id="KAJ8665276.1"/>
    </source>
</evidence>
<name>A0ACC2N3G7_9HYME</name>
<accession>A0ACC2N3G7</accession>
<dbReference type="Proteomes" id="UP001239111">
    <property type="component" value="Chromosome 4"/>
</dbReference>
<gene>
    <name evidence="1" type="ORF">QAD02_006938</name>
</gene>
<protein>
    <submittedName>
        <fullName evidence="1">Uncharacterized protein</fullName>
    </submittedName>
</protein>
<evidence type="ECO:0000313" key="2">
    <source>
        <dbReference type="Proteomes" id="UP001239111"/>
    </source>
</evidence>
<feature type="non-terminal residue" evidence="1">
    <location>
        <position position="1"/>
    </location>
</feature>
<keyword evidence="2" id="KW-1185">Reference proteome</keyword>
<sequence>AAPKMELWILTVLIIIVTYIVSKVLKQMKYFGEYGIPEPFEIPLLGYLGMNFFTKKHFSIVMEELYNLKKGAKYTGCFSFLNPVIIIHDPEILKCVLVKNFESFADHRAFVDPTIDPLFGKNLFFLNGDKWREVRNILTPAFTSITEKPYNMSKDAKYIGSFHLFEPSDTCP</sequence>
<comment type="caution">
    <text evidence="1">The sequence shown here is derived from an EMBL/GenBank/DDBJ whole genome shotgun (WGS) entry which is preliminary data.</text>
</comment>